<reference evidence="1" key="1">
    <citation type="journal article" date="2020" name="G3 (Bethesda)">
        <title>High-Quality Assemblies for Three Invasive Social Wasps from the &lt;i&gt;Vespula&lt;/i&gt; Genus.</title>
        <authorList>
            <person name="Harrop T.W.R."/>
            <person name="Guhlin J."/>
            <person name="McLaughlin G.M."/>
            <person name="Permina E."/>
            <person name="Stockwell P."/>
            <person name="Gilligan J."/>
            <person name="Le Lec M.F."/>
            <person name="Gruber M.A.M."/>
            <person name="Quinn O."/>
            <person name="Lovegrove M."/>
            <person name="Duncan E.J."/>
            <person name="Remnant E.J."/>
            <person name="Van Eeckhoven J."/>
            <person name="Graham B."/>
            <person name="Knapp R.A."/>
            <person name="Langford K.W."/>
            <person name="Kronenberg Z."/>
            <person name="Press M.O."/>
            <person name="Eacker S.M."/>
            <person name="Wilson-Rankin E.E."/>
            <person name="Purcell J."/>
            <person name="Lester P.J."/>
            <person name="Dearden P.K."/>
        </authorList>
    </citation>
    <scope>NUCLEOTIDE SEQUENCE</scope>
    <source>
        <strain evidence="1">Linc-1</strain>
    </source>
</reference>
<sequence length="203" mass="23265">MLITSKVVNLEVKQINLAQIVAVLAYLPDFVKYPMDLSGFVQICSDMLKYPQICPHKFRFTHISADMHGFSRICPNLSRFDQIFFHLLKFVQICPDIPILCPDIPGFSGLTQIFQAPYLGSYWSDTAKFLLTYGTQRELLIDINGTAHGHSLRDEHLKTFFKYYKRRPISPSMGPTLAKLILTYRAQQEHTNGIQVARLKVIV</sequence>
<dbReference type="AlphaFoldDB" id="A0A834NN53"/>
<dbReference type="Proteomes" id="UP000617340">
    <property type="component" value="Unassembled WGS sequence"/>
</dbReference>
<evidence type="ECO:0000313" key="2">
    <source>
        <dbReference type="Proteomes" id="UP000617340"/>
    </source>
</evidence>
<comment type="caution">
    <text evidence="1">The sequence shown here is derived from an EMBL/GenBank/DDBJ whole genome shotgun (WGS) entry which is preliminary data.</text>
</comment>
<organism evidence="1 2">
    <name type="scientific">Vespula germanica</name>
    <name type="common">German yellow jacket</name>
    <name type="synonym">Paravespula germanica</name>
    <dbReference type="NCBI Taxonomy" id="30212"/>
    <lineage>
        <taxon>Eukaryota</taxon>
        <taxon>Metazoa</taxon>
        <taxon>Ecdysozoa</taxon>
        <taxon>Arthropoda</taxon>
        <taxon>Hexapoda</taxon>
        <taxon>Insecta</taxon>
        <taxon>Pterygota</taxon>
        <taxon>Neoptera</taxon>
        <taxon>Endopterygota</taxon>
        <taxon>Hymenoptera</taxon>
        <taxon>Apocrita</taxon>
        <taxon>Aculeata</taxon>
        <taxon>Vespoidea</taxon>
        <taxon>Vespidae</taxon>
        <taxon>Vespinae</taxon>
        <taxon>Vespula</taxon>
    </lineage>
</organism>
<proteinExistence type="predicted"/>
<gene>
    <name evidence="1" type="ORF">HZH68_002902</name>
</gene>
<keyword evidence="2" id="KW-1185">Reference proteome</keyword>
<accession>A0A834NN53</accession>
<dbReference type="EMBL" id="JACSDZ010000002">
    <property type="protein sequence ID" value="KAF7414413.1"/>
    <property type="molecule type" value="Genomic_DNA"/>
</dbReference>
<evidence type="ECO:0000313" key="1">
    <source>
        <dbReference type="EMBL" id="KAF7414413.1"/>
    </source>
</evidence>
<protein>
    <submittedName>
        <fullName evidence="1">Uncharacterized protein</fullName>
    </submittedName>
</protein>
<name>A0A834NN53_VESGE</name>